<keyword evidence="2 4" id="KW-0378">Hydrolase</keyword>
<evidence type="ECO:0000313" key="6">
    <source>
        <dbReference type="EMBL" id="GEP73214.1"/>
    </source>
</evidence>
<dbReference type="Proteomes" id="UP000321569">
    <property type="component" value="Unassembled WGS sequence"/>
</dbReference>
<dbReference type="PRINTS" id="PR00133">
    <property type="entry name" value="GLHYDRLASE3"/>
</dbReference>
<reference evidence="6 7" key="1">
    <citation type="submission" date="2019-07" db="EMBL/GenBank/DDBJ databases">
        <title>Whole genome shotgun sequence of Lactobacillus rapi NBRC 109618.</title>
        <authorList>
            <person name="Hosoyama A."/>
            <person name="Uohara A."/>
            <person name="Ohji S."/>
            <person name="Ichikawa N."/>
        </authorList>
    </citation>
    <scope>NUCLEOTIDE SEQUENCE [LARGE SCALE GENOMIC DNA]</scope>
    <source>
        <strain evidence="6 7">NBRC 109618</strain>
    </source>
</reference>
<dbReference type="InterPro" id="IPR002772">
    <property type="entry name" value="Glyco_hydro_3_C"/>
</dbReference>
<evidence type="ECO:0000259" key="5">
    <source>
        <dbReference type="SMART" id="SM01217"/>
    </source>
</evidence>
<gene>
    <name evidence="6" type="ORF">LRA02_20820</name>
</gene>
<organism evidence="6 7">
    <name type="scientific">Lentilactobacillus rapi</name>
    <dbReference type="NCBI Taxonomy" id="481723"/>
    <lineage>
        <taxon>Bacteria</taxon>
        <taxon>Bacillati</taxon>
        <taxon>Bacillota</taxon>
        <taxon>Bacilli</taxon>
        <taxon>Lactobacillales</taxon>
        <taxon>Lactobacillaceae</taxon>
        <taxon>Lentilactobacillus</taxon>
    </lineage>
</organism>
<dbReference type="Gene3D" id="3.40.50.1700">
    <property type="entry name" value="Glycoside hydrolase family 3 C-terminal domain"/>
    <property type="match status" value="1"/>
</dbReference>
<dbReference type="PANTHER" id="PTHR42715:SF10">
    <property type="entry name" value="BETA-GLUCOSIDASE"/>
    <property type="match status" value="1"/>
</dbReference>
<dbReference type="OrthoDB" id="9805821at2"/>
<sequence length="740" mass="82020">MNNQVSTILNKLTVREKASLVSGKEFWYTEPIDRLGIKSIMMTDGPSGLRKQADTSDALGLNKSVEAVSFPVSALTASSFDRALLTQLGKHLGIAAKANDVAVLLGPGINMKRSPLAGRNFEYFSEDPLVAGELGSAYVNGVQSENVGVSLKHFAANNRENQRFTVSSDMDERTLREIYLSAFENVVKNAHPATLMCSYNSINGSLNSENKWLLTKILRDEWDFQGLVMSDWGAVADHVRAIKAGLDLEMPGKGKSSINEIVDAVESGMLAESELDKAARRVLNLIHTYSKDSNDAVNYQKEEQHEFARKTAEQSMILLKNEDQVLPLKSTDTVGVVGELAAKPRYQGGGSSHVNAFKVTTPLSVVQQINPDYQYAQGYTLKGTDTKESLSDEAIELAKNVNKVIVFAGLPEEDESEGFDKVRIDLPENQNELIKKLSEVNPNIVVVLQNGSAVTMPWIKNVKGVLETYLAGEAVGEATWNILNGVVNPSGKLAESFPLSIKDTPTYGTFDVNEKHEKYREGLYVGYRYYDMKQIPVLFPFGYGLSYTTFKYAELKIKELEEQQVEVRFKITNTGNQAGQEIAQIYVRNRASYIEKPFKELRGFTKVELNTGETKEVAVTLSRRAFSWYNEQTSSWQVDNGNYEILIGKSSADIELQSSLTLNWSTNDKPIIDRDTYFANIIARKDLAKALAESGLDKLMGQLQPSAENAQLLENIPLRSAVMLGASSEQVDKFIKLANQ</sequence>
<comment type="similarity">
    <text evidence="1 4">Belongs to the glycosyl hydrolase 3 family.</text>
</comment>
<dbReference type="SUPFAM" id="SSF52279">
    <property type="entry name" value="Beta-D-glucan exohydrolase, C-terminal domain"/>
    <property type="match status" value="1"/>
</dbReference>
<dbReference type="InterPro" id="IPR013783">
    <property type="entry name" value="Ig-like_fold"/>
</dbReference>
<dbReference type="SUPFAM" id="SSF51445">
    <property type="entry name" value="(Trans)glycosidases"/>
    <property type="match status" value="1"/>
</dbReference>
<dbReference type="EMBL" id="BKAM01000057">
    <property type="protein sequence ID" value="GEP73214.1"/>
    <property type="molecule type" value="Genomic_DNA"/>
</dbReference>
<name>A0A512PPU8_9LACO</name>
<dbReference type="InterPro" id="IPR050288">
    <property type="entry name" value="Cellulose_deg_GH3"/>
</dbReference>
<dbReference type="InterPro" id="IPR036962">
    <property type="entry name" value="Glyco_hydro_3_N_sf"/>
</dbReference>
<dbReference type="PROSITE" id="PS00775">
    <property type="entry name" value="GLYCOSYL_HYDROL_F3"/>
    <property type="match status" value="1"/>
</dbReference>
<evidence type="ECO:0000256" key="4">
    <source>
        <dbReference type="RuleBase" id="RU361161"/>
    </source>
</evidence>
<dbReference type="Pfam" id="PF00933">
    <property type="entry name" value="Glyco_hydro_3"/>
    <property type="match status" value="1"/>
</dbReference>
<evidence type="ECO:0000256" key="3">
    <source>
        <dbReference type="ARBA" id="ARBA00023277"/>
    </source>
</evidence>
<feature type="domain" description="Fibronectin type III-like" evidence="5">
    <location>
        <begin position="581"/>
        <end position="651"/>
    </location>
</feature>
<dbReference type="InterPro" id="IPR019800">
    <property type="entry name" value="Glyco_hydro_3_AS"/>
</dbReference>
<dbReference type="FunFam" id="2.60.40.10:FF:000495">
    <property type="entry name" value="Periplasmic beta-glucosidase"/>
    <property type="match status" value="1"/>
</dbReference>
<dbReference type="STRING" id="1423795.FD12_GL002587"/>
<dbReference type="PANTHER" id="PTHR42715">
    <property type="entry name" value="BETA-GLUCOSIDASE"/>
    <property type="match status" value="1"/>
</dbReference>
<dbReference type="InterPro" id="IPR001764">
    <property type="entry name" value="Glyco_hydro_3_N"/>
</dbReference>
<dbReference type="InterPro" id="IPR026891">
    <property type="entry name" value="Fn3-like"/>
</dbReference>
<dbReference type="Pfam" id="PF01915">
    <property type="entry name" value="Glyco_hydro_3_C"/>
    <property type="match status" value="1"/>
</dbReference>
<evidence type="ECO:0000256" key="1">
    <source>
        <dbReference type="ARBA" id="ARBA00005336"/>
    </source>
</evidence>
<dbReference type="GO" id="GO:0005975">
    <property type="term" value="P:carbohydrate metabolic process"/>
    <property type="evidence" value="ECO:0007669"/>
    <property type="project" value="InterPro"/>
</dbReference>
<comment type="caution">
    <text evidence="6">The sequence shown here is derived from an EMBL/GenBank/DDBJ whole genome shotgun (WGS) entry which is preliminary data.</text>
</comment>
<dbReference type="GO" id="GO:0008422">
    <property type="term" value="F:beta-glucosidase activity"/>
    <property type="evidence" value="ECO:0007669"/>
    <property type="project" value="UniProtKB-ARBA"/>
</dbReference>
<evidence type="ECO:0000313" key="7">
    <source>
        <dbReference type="Proteomes" id="UP000321569"/>
    </source>
</evidence>
<evidence type="ECO:0000256" key="2">
    <source>
        <dbReference type="ARBA" id="ARBA00022801"/>
    </source>
</evidence>
<keyword evidence="3" id="KW-0119">Carbohydrate metabolism</keyword>
<dbReference type="AlphaFoldDB" id="A0A512PPU8"/>
<dbReference type="Pfam" id="PF14310">
    <property type="entry name" value="Fn3-like"/>
    <property type="match status" value="1"/>
</dbReference>
<dbReference type="InterPro" id="IPR017853">
    <property type="entry name" value="GH"/>
</dbReference>
<accession>A0A512PPU8</accession>
<dbReference type="Gene3D" id="3.20.20.300">
    <property type="entry name" value="Glycoside hydrolase, family 3, N-terminal domain"/>
    <property type="match status" value="1"/>
</dbReference>
<proteinExistence type="inferred from homology"/>
<dbReference type="Gene3D" id="2.60.40.10">
    <property type="entry name" value="Immunoglobulins"/>
    <property type="match status" value="1"/>
</dbReference>
<dbReference type="SMART" id="SM01217">
    <property type="entry name" value="Fn3_like"/>
    <property type="match status" value="1"/>
</dbReference>
<dbReference type="RefSeq" id="WP_054748983.1">
    <property type="nucleotide sequence ID" value="NZ_BKAM01000057.1"/>
</dbReference>
<keyword evidence="4" id="KW-0326">Glycosidase</keyword>
<protein>
    <submittedName>
        <fullName evidence="6">Glycosyl hydrolase</fullName>
    </submittedName>
</protein>
<dbReference type="InterPro" id="IPR036881">
    <property type="entry name" value="Glyco_hydro_3_C_sf"/>
</dbReference>